<dbReference type="SUPFAM" id="SSF53383">
    <property type="entry name" value="PLP-dependent transferases"/>
    <property type="match status" value="1"/>
</dbReference>
<evidence type="ECO:0000313" key="5">
    <source>
        <dbReference type="EMBL" id="PWS31665.1"/>
    </source>
</evidence>
<dbReference type="Pfam" id="PF01041">
    <property type="entry name" value="DegT_DnrJ_EryC1"/>
    <property type="match status" value="1"/>
</dbReference>
<evidence type="ECO:0000313" key="6">
    <source>
        <dbReference type="Proteomes" id="UP000245391"/>
    </source>
</evidence>
<name>A0A317EYM6_9SPHI</name>
<dbReference type="CDD" id="cd00616">
    <property type="entry name" value="AHBA_syn"/>
    <property type="match status" value="1"/>
</dbReference>
<proteinExistence type="inferred from homology"/>
<gene>
    <name evidence="5" type="ORF">DF947_13855</name>
</gene>
<accession>A0A317EYM6</accession>
<evidence type="ECO:0000256" key="1">
    <source>
        <dbReference type="ARBA" id="ARBA00037999"/>
    </source>
</evidence>
<dbReference type="GO" id="GO:0008483">
    <property type="term" value="F:transaminase activity"/>
    <property type="evidence" value="ECO:0007669"/>
    <property type="project" value="UniProtKB-KW"/>
</dbReference>
<sequence length="372" mass="41967">MKFIPVNTPLLNGNELKYLTECITTGWISSEGPFIKEFEAKFSSYIGQKHGIAVSNGSAALDIAIKALGICMGDEVIMPTFTIISPAQSIVTAGATPVLVDCSLTNWNMNVVEIESKITERTKAILVVHIYGLPVDMSSILTLAKRYKLKIIEDAAEVHGQTYNGQKCGSFGDVSIFSFYPNKHITTGEGGMILTNDQHLADRCQKLRNLCFEPYGPRFVHYELGWNYRMTNLQAALGLAQLEQIDYFIDKKRKLGSFYQRELSFLKDFGFLLPEESSDFAENIYWVFGLVASSEEEKENLVAFLNQNKIATRPFFWCMHEQPVFKEMGLFQNESYPNAEKLARNGFYLPSGLGTEEEDLERVVSVIKNYKN</sequence>
<evidence type="ECO:0000256" key="3">
    <source>
        <dbReference type="PIRSR" id="PIRSR000390-2"/>
    </source>
</evidence>
<keyword evidence="3 4" id="KW-0663">Pyridoxal phosphate</keyword>
<dbReference type="GO" id="GO:0000271">
    <property type="term" value="P:polysaccharide biosynthetic process"/>
    <property type="evidence" value="ECO:0007669"/>
    <property type="project" value="TreeGrafter"/>
</dbReference>
<dbReference type="RefSeq" id="WP_109930707.1">
    <property type="nucleotide sequence ID" value="NZ_QGNY01000004.1"/>
</dbReference>
<protein>
    <submittedName>
        <fullName evidence="5">Aminotransferase DegT</fullName>
    </submittedName>
</protein>
<keyword evidence="5" id="KW-0032">Aminotransferase</keyword>
<reference evidence="6" key="1">
    <citation type="submission" date="2018-05" db="EMBL/GenBank/DDBJ databases">
        <title>Pedobacter paludis sp. nov., isolated from wetland soil.</title>
        <authorList>
            <person name="Zhang Y."/>
        </authorList>
    </citation>
    <scope>NUCLEOTIDE SEQUENCE [LARGE SCALE GENOMIC DNA]</scope>
    <source>
        <strain evidence="6">R-8</strain>
    </source>
</reference>
<keyword evidence="6" id="KW-1185">Reference proteome</keyword>
<feature type="modified residue" description="N6-(pyridoxal phosphate)lysine" evidence="3">
    <location>
        <position position="183"/>
    </location>
</feature>
<feature type="active site" description="Proton acceptor" evidence="2">
    <location>
        <position position="183"/>
    </location>
</feature>
<dbReference type="PANTHER" id="PTHR30244">
    <property type="entry name" value="TRANSAMINASE"/>
    <property type="match status" value="1"/>
</dbReference>
<dbReference type="EMBL" id="QGNY01000004">
    <property type="protein sequence ID" value="PWS31665.1"/>
    <property type="molecule type" value="Genomic_DNA"/>
</dbReference>
<dbReference type="InterPro" id="IPR015421">
    <property type="entry name" value="PyrdxlP-dep_Trfase_major"/>
</dbReference>
<dbReference type="Gene3D" id="3.40.640.10">
    <property type="entry name" value="Type I PLP-dependent aspartate aminotransferase-like (Major domain)"/>
    <property type="match status" value="1"/>
</dbReference>
<evidence type="ECO:0000256" key="2">
    <source>
        <dbReference type="PIRSR" id="PIRSR000390-1"/>
    </source>
</evidence>
<dbReference type="InterPro" id="IPR015424">
    <property type="entry name" value="PyrdxlP-dep_Trfase"/>
</dbReference>
<comment type="similarity">
    <text evidence="1 4">Belongs to the DegT/DnrJ/EryC1 family.</text>
</comment>
<comment type="caution">
    <text evidence="5">The sequence shown here is derived from an EMBL/GenBank/DDBJ whole genome shotgun (WGS) entry which is preliminary data.</text>
</comment>
<dbReference type="GO" id="GO:0030170">
    <property type="term" value="F:pyridoxal phosphate binding"/>
    <property type="evidence" value="ECO:0007669"/>
    <property type="project" value="TreeGrafter"/>
</dbReference>
<dbReference type="AlphaFoldDB" id="A0A317EYM6"/>
<dbReference type="InterPro" id="IPR015422">
    <property type="entry name" value="PyrdxlP-dep_Trfase_small"/>
</dbReference>
<evidence type="ECO:0000256" key="4">
    <source>
        <dbReference type="RuleBase" id="RU004508"/>
    </source>
</evidence>
<organism evidence="5 6">
    <name type="scientific">Pedobacter paludis</name>
    <dbReference type="NCBI Taxonomy" id="2203212"/>
    <lineage>
        <taxon>Bacteria</taxon>
        <taxon>Pseudomonadati</taxon>
        <taxon>Bacteroidota</taxon>
        <taxon>Sphingobacteriia</taxon>
        <taxon>Sphingobacteriales</taxon>
        <taxon>Sphingobacteriaceae</taxon>
        <taxon>Pedobacter</taxon>
    </lineage>
</organism>
<dbReference type="InterPro" id="IPR000653">
    <property type="entry name" value="DegT/StrS_aminotransferase"/>
</dbReference>
<dbReference type="Proteomes" id="UP000245391">
    <property type="component" value="Unassembled WGS sequence"/>
</dbReference>
<keyword evidence="5" id="KW-0808">Transferase</keyword>
<dbReference type="OrthoDB" id="9810913at2"/>
<dbReference type="PANTHER" id="PTHR30244:SF34">
    <property type="entry name" value="DTDP-4-AMINO-4,6-DIDEOXYGALACTOSE TRANSAMINASE"/>
    <property type="match status" value="1"/>
</dbReference>
<dbReference type="Gene3D" id="3.90.1150.10">
    <property type="entry name" value="Aspartate Aminotransferase, domain 1"/>
    <property type="match status" value="1"/>
</dbReference>
<dbReference type="PIRSF" id="PIRSF000390">
    <property type="entry name" value="PLP_StrS"/>
    <property type="match status" value="1"/>
</dbReference>